<dbReference type="Proteomes" id="UP000274131">
    <property type="component" value="Unassembled WGS sequence"/>
</dbReference>
<dbReference type="WBParaSite" id="EVEC_0001140801-mRNA-1">
    <property type="protein sequence ID" value="EVEC_0001140801-mRNA-1"/>
    <property type="gene ID" value="EVEC_0001140801"/>
</dbReference>
<dbReference type="InterPro" id="IPR040986">
    <property type="entry name" value="QSOX_FAD-bd_dom"/>
</dbReference>
<dbReference type="GO" id="GO:0016971">
    <property type="term" value="F:flavin-dependent sulfhydryl oxidase activity"/>
    <property type="evidence" value="ECO:0007669"/>
    <property type="project" value="InterPro"/>
</dbReference>
<dbReference type="PANTHER" id="PTHR22897">
    <property type="entry name" value="QUIESCIN Q6-RELATED SULFHYDRYL OXIDASE"/>
    <property type="match status" value="1"/>
</dbReference>
<evidence type="ECO:0000256" key="6">
    <source>
        <dbReference type="ARBA" id="ARBA00023157"/>
    </source>
</evidence>
<dbReference type="Gene3D" id="1.20.120.310">
    <property type="entry name" value="ERV/ALR sulfhydryl oxidase domain"/>
    <property type="match status" value="1"/>
</dbReference>
<evidence type="ECO:0000313" key="10">
    <source>
        <dbReference type="Proteomes" id="UP000274131"/>
    </source>
</evidence>
<dbReference type="EMBL" id="UXUI01011124">
    <property type="protein sequence ID" value="VDD95964.1"/>
    <property type="molecule type" value="Genomic_DNA"/>
</dbReference>
<dbReference type="InterPro" id="IPR036249">
    <property type="entry name" value="Thioredoxin-like_sf"/>
</dbReference>
<keyword evidence="2 7" id="KW-0285">Flavoprotein</keyword>
<comment type="cofactor">
    <cofactor evidence="1 7">
        <name>FAD</name>
        <dbReference type="ChEBI" id="CHEBI:57692"/>
    </cofactor>
</comment>
<dbReference type="SUPFAM" id="SSF52833">
    <property type="entry name" value="Thioredoxin-like"/>
    <property type="match status" value="1"/>
</dbReference>
<protein>
    <recommendedName>
        <fullName evidence="7">Sulfhydryl oxidase</fullName>
        <ecNumber evidence="7">1.8.3.2</ecNumber>
    </recommendedName>
</protein>
<evidence type="ECO:0000256" key="7">
    <source>
        <dbReference type="RuleBase" id="RU371123"/>
    </source>
</evidence>
<dbReference type="GO" id="GO:0005615">
    <property type="term" value="C:extracellular space"/>
    <property type="evidence" value="ECO:0007669"/>
    <property type="project" value="TreeGrafter"/>
</dbReference>
<keyword evidence="5 7" id="KW-0560">Oxidoreductase</keyword>
<proteinExistence type="predicted"/>
<evidence type="ECO:0000256" key="2">
    <source>
        <dbReference type="ARBA" id="ARBA00022630"/>
    </source>
</evidence>
<dbReference type="Gene3D" id="3.40.30.10">
    <property type="entry name" value="Glutaredoxin"/>
    <property type="match status" value="1"/>
</dbReference>
<keyword evidence="6" id="KW-1015">Disulfide bond</keyword>
<reference evidence="9 10" key="2">
    <citation type="submission" date="2018-10" db="EMBL/GenBank/DDBJ databases">
        <authorList>
            <consortium name="Pathogen Informatics"/>
        </authorList>
    </citation>
    <scope>NUCLEOTIDE SEQUENCE [LARGE SCALE GENOMIC DNA]</scope>
</reference>
<accession>A0A0N4VKM0</accession>
<dbReference type="InterPro" id="IPR017905">
    <property type="entry name" value="ERV/ALR_sulphydryl_oxidase"/>
</dbReference>
<dbReference type="GO" id="GO:0003756">
    <property type="term" value="F:protein disulfide isomerase activity"/>
    <property type="evidence" value="ECO:0007669"/>
    <property type="project" value="TreeGrafter"/>
</dbReference>
<dbReference type="GO" id="GO:0006457">
    <property type="term" value="P:protein folding"/>
    <property type="evidence" value="ECO:0007669"/>
    <property type="project" value="TreeGrafter"/>
</dbReference>
<evidence type="ECO:0000256" key="3">
    <source>
        <dbReference type="ARBA" id="ARBA00022729"/>
    </source>
</evidence>
<keyword evidence="4 7" id="KW-0274">FAD</keyword>
<evidence type="ECO:0000256" key="1">
    <source>
        <dbReference type="ARBA" id="ARBA00001974"/>
    </source>
</evidence>
<dbReference type="Gene3D" id="1.20.120.1960">
    <property type="entry name" value="QSOX sulfhydryl oxidase domain"/>
    <property type="match status" value="1"/>
</dbReference>
<gene>
    <name evidence="9" type="ORF">EVEC_LOCUS10715</name>
</gene>
<dbReference type="PROSITE" id="PS51324">
    <property type="entry name" value="ERV_ALR"/>
    <property type="match status" value="1"/>
</dbReference>
<dbReference type="GO" id="GO:0000139">
    <property type="term" value="C:Golgi membrane"/>
    <property type="evidence" value="ECO:0007669"/>
    <property type="project" value="TreeGrafter"/>
</dbReference>
<keyword evidence="3" id="KW-0732">Signal</keyword>
<name>A0A0N4VKM0_ENTVE</name>
<comment type="catalytic activity">
    <reaction evidence="7">
        <text>2 R'C(R)SH + O2 = R'C(R)S-S(R)CR' + H2O2</text>
        <dbReference type="Rhea" id="RHEA:17357"/>
        <dbReference type="ChEBI" id="CHEBI:15379"/>
        <dbReference type="ChEBI" id="CHEBI:16240"/>
        <dbReference type="ChEBI" id="CHEBI:16520"/>
        <dbReference type="ChEBI" id="CHEBI:17412"/>
        <dbReference type="EC" id="1.8.3.2"/>
    </reaction>
</comment>
<dbReference type="Pfam" id="PF18371">
    <property type="entry name" value="FAD_SOX"/>
    <property type="match status" value="1"/>
</dbReference>
<dbReference type="InterPro" id="IPR042568">
    <property type="entry name" value="QSOX_FAD-bd_sf"/>
</dbReference>
<dbReference type="Pfam" id="PF04777">
    <property type="entry name" value="Evr1_Alr"/>
    <property type="match status" value="1"/>
</dbReference>
<keyword evidence="10" id="KW-1185">Reference proteome</keyword>
<organism evidence="11">
    <name type="scientific">Enterobius vermicularis</name>
    <name type="common">Human pinworm</name>
    <dbReference type="NCBI Taxonomy" id="51028"/>
    <lineage>
        <taxon>Eukaryota</taxon>
        <taxon>Metazoa</taxon>
        <taxon>Ecdysozoa</taxon>
        <taxon>Nematoda</taxon>
        <taxon>Chromadorea</taxon>
        <taxon>Rhabditida</taxon>
        <taxon>Spirurina</taxon>
        <taxon>Oxyuridomorpha</taxon>
        <taxon>Oxyuroidea</taxon>
        <taxon>Oxyuridae</taxon>
        <taxon>Enterobius</taxon>
    </lineage>
</organism>
<sequence length="584" mass="67516">MEIPVQHVFTMLHSIKSQLKTWTPVVALAAVNCHDHRMLCLDHNIQYFPTLKYFKYSSKDKNDGKIFGGTTAEKFPLRLASLVYEDWLEQKPKNWPNFNATASDLSLDDIWKNFNDSVLLVALIVEPDPQRITWAEMINFASNERVQILQASVDNAAIKDLNSSKSDQSKQLYMFERGSPNPVVESRERITFQKVREQIIDELRRLRPQEFIEEDASSTSETATVKVTWTQFEVHIVDLLSTLYNMLKTEIPNDLVFKRSKLKGLKIWMKFLAKYMPSIHSSAGKLCKSLYGWLTTQHKEVQRTVWLDRVNKYMRETGHPIKFASEWMACRGSKPFLRDYNCGLWTLFHVLTVAAHTRRNQSDINAVEEVLKPIHQFIMNFLNCEHCKNHFDAHYLKTVGANQTYYSETVVDIIASFYLLISVEKAIMWLWDTHNIVNKVLAQLGKQDPAFPKQQFPPRSLCSSCWNDDHFDKPEVLNFLVNYYGKQNITYTFETKKSGLLDLLDLSDSSRASTTANRLGWTPIKLEEFSKFSDNFRTKVFNPLAVAPLGTSSSMAEESASARHYFHSSNSLRHLANQSFRAFK</sequence>
<evidence type="ECO:0000313" key="11">
    <source>
        <dbReference type="WBParaSite" id="EVEC_0001140801-mRNA-1"/>
    </source>
</evidence>
<reference evidence="11" key="1">
    <citation type="submission" date="2017-02" db="UniProtKB">
        <authorList>
            <consortium name="WormBaseParasite"/>
        </authorList>
    </citation>
    <scope>IDENTIFICATION</scope>
</reference>
<dbReference type="InterPro" id="IPR036774">
    <property type="entry name" value="ERV/ALR_sulphydryl_oxid_sf"/>
</dbReference>
<dbReference type="OrthoDB" id="59470at2759"/>
<evidence type="ECO:0000256" key="5">
    <source>
        <dbReference type="ARBA" id="ARBA00023002"/>
    </source>
</evidence>
<dbReference type="AlphaFoldDB" id="A0A0N4VKM0"/>
<dbReference type="EC" id="1.8.3.2" evidence="7"/>
<evidence type="ECO:0000259" key="8">
    <source>
        <dbReference type="PROSITE" id="PS51324"/>
    </source>
</evidence>
<evidence type="ECO:0000256" key="4">
    <source>
        <dbReference type="ARBA" id="ARBA00022827"/>
    </source>
</evidence>
<feature type="domain" description="ERV/ALR sulfhydryl oxidase" evidence="8">
    <location>
        <begin position="333"/>
        <end position="456"/>
    </location>
</feature>
<dbReference type="STRING" id="51028.A0A0N4VKM0"/>
<dbReference type="SUPFAM" id="SSF69000">
    <property type="entry name" value="FAD-dependent thiol oxidase"/>
    <property type="match status" value="1"/>
</dbReference>
<dbReference type="PANTHER" id="PTHR22897:SF26">
    <property type="entry name" value="SULFHYDRYL OXIDASE"/>
    <property type="match status" value="1"/>
</dbReference>
<evidence type="ECO:0000313" key="9">
    <source>
        <dbReference type="EMBL" id="VDD95964.1"/>
    </source>
</evidence>
<dbReference type="InterPro" id="IPR039798">
    <property type="entry name" value="Sulfhydryl_oxidase"/>
</dbReference>